<accession>A0A839UF14</accession>
<feature type="compositionally biased region" description="Basic and acidic residues" evidence="1">
    <location>
        <begin position="1"/>
        <end position="13"/>
    </location>
</feature>
<comment type="caution">
    <text evidence="2">The sequence shown here is derived from an EMBL/GenBank/DDBJ whole genome shotgun (WGS) entry which is preliminary data.</text>
</comment>
<reference evidence="2 3" key="1">
    <citation type="submission" date="2020-08" db="EMBL/GenBank/DDBJ databases">
        <title>Genomic Encyclopedia of Type Strains, Phase III (KMG-III): the genomes of soil and plant-associated and newly described type strains.</title>
        <authorList>
            <person name="Whitman W."/>
        </authorList>
    </citation>
    <scope>NUCLEOTIDE SEQUENCE [LARGE SCALE GENOMIC DNA]</scope>
    <source>
        <strain evidence="2 3">CECT 7015</strain>
    </source>
</reference>
<evidence type="ECO:0000313" key="2">
    <source>
        <dbReference type="EMBL" id="MBB3148535.1"/>
    </source>
</evidence>
<feature type="region of interest" description="Disordered" evidence="1">
    <location>
        <begin position="1"/>
        <end position="26"/>
    </location>
</feature>
<proteinExistence type="predicted"/>
<evidence type="ECO:0000256" key="1">
    <source>
        <dbReference type="SAM" id="MobiDB-lite"/>
    </source>
</evidence>
<dbReference type="EMBL" id="JACHXN010000020">
    <property type="protein sequence ID" value="MBB3148535.1"/>
    <property type="molecule type" value="Genomic_DNA"/>
</dbReference>
<gene>
    <name evidence="2" type="ORF">FHS21_004983</name>
</gene>
<dbReference type="AlphaFoldDB" id="A0A839UF14"/>
<dbReference type="Proteomes" id="UP000554520">
    <property type="component" value="Unassembled WGS sequence"/>
</dbReference>
<keyword evidence="3" id="KW-1185">Reference proteome</keyword>
<protein>
    <submittedName>
        <fullName evidence="2">Uncharacterized protein</fullName>
    </submittedName>
</protein>
<evidence type="ECO:0000313" key="3">
    <source>
        <dbReference type="Proteomes" id="UP000554520"/>
    </source>
</evidence>
<name>A0A839UF14_9HYPH</name>
<sequence>MKADTALVERADLKQAQSLPKPRRGEEWSSAACELRHHIDLDFVQCASLDEGHLQFPSTEDPHIAVAETSQLPDKIIDVAAPF</sequence>
<organism evidence="2 3">
    <name type="scientific">Phyllobacterium trifolii</name>
    <dbReference type="NCBI Taxonomy" id="300193"/>
    <lineage>
        <taxon>Bacteria</taxon>
        <taxon>Pseudomonadati</taxon>
        <taxon>Pseudomonadota</taxon>
        <taxon>Alphaproteobacteria</taxon>
        <taxon>Hyphomicrobiales</taxon>
        <taxon>Phyllobacteriaceae</taxon>
        <taxon>Phyllobacterium</taxon>
    </lineage>
</organism>